<reference evidence="2" key="1">
    <citation type="submission" date="2022-07" db="EMBL/GenBank/DDBJ databases">
        <title>Genome Sequence of Physisporinus lineatus.</title>
        <authorList>
            <person name="Buettner E."/>
        </authorList>
    </citation>
    <scope>NUCLEOTIDE SEQUENCE</scope>
    <source>
        <strain evidence="2">VT162</strain>
    </source>
</reference>
<accession>A0AAD5UYV7</accession>
<evidence type="ECO:0000313" key="3">
    <source>
        <dbReference type="Proteomes" id="UP001212997"/>
    </source>
</evidence>
<evidence type="ECO:0000256" key="1">
    <source>
        <dbReference type="SAM" id="MobiDB-lite"/>
    </source>
</evidence>
<protein>
    <submittedName>
        <fullName evidence="2">Uncharacterized protein</fullName>
    </submittedName>
</protein>
<sequence length="92" mass="10644">MIYYNHDLMQENFLIDGMMDRMNSVAGLRIYPEKKERAFEGTVPSSRPVRHSSRSESKEIDCGVPYEEPDIADLMDKQLDCIGLQEARMSTR</sequence>
<dbReference type="EMBL" id="JANAWD010000541">
    <property type="protein sequence ID" value="KAJ3478060.1"/>
    <property type="molecule type" value="Genomic_DNA"/>
</dbReference>
<name>A0AAD5UYV7_9APHY</name>
<keyword evidence="3" id="KW-1185">Reference proteome</keyword>
<organism evidence="2 3">
    <name type="scientific">Meripilus lineatus</name>
    <dbReference type="NCBI Taxonomy" id="2056292"/>
    <lineage>
        <taxon>Eukaryota</taxon>
        <taxon>Fungi</taxon>
        <taxon>Dikarya</taxon>
        <taxon>Basidiomycota</taxon>
        <taxon>Agaricomycotina</taxon>
        <taxon>Agaricomycetes</taxon>
        <taxon>Polyporales</taxon>
        <taxon>Meripilaceae</taxon>
        <taxon>Meripilus</taxon>
    </lineage>
</organism>
<gene>
    <name evidence="2" type="ORF">NLI96_g10025</name>
</gene>
<evidence type="ECO:0000313" key="2">
    <source>
        <dbReference type="EMBL" id="KAJ3478060.1"/>
    </source>
</evidence>
<comment type="caution">
    <text evidence="2">The sequence shown here is derived from an EMBL/GenBank/DDBJ whole genome shotgun (WGS) entry which is preliminary data.</text>
</comment>
<dbReference type="Proteomes" id="UP001212997">
    <property type="component" value="Unassembled WGS sequence"/>
</dbReference>
<proteinExistence type="predicted"/>
<feature type="region of interest" description="Disordered" evidence="1">
    <location>
        <begin position="39"/>
        <end position="62"/>
    </location>
</feature>
<dbReference type="AlphaFoldDB" id="A0AAD5UYV7"/>